<dbReference type="Pfam" id="PF20921">
    <property type="entry name" value="DUF1846_C"/>
    <property type="match status" value="1"/>
</dbReference>
<dbReference type="Gene3D" id="3.40.140.40">
    <property type="entry name" value="Domain of unknown function (DUF1846), C-terminal subdomain"/>
    <property type="match status" value="1"/>
</dbReference>
<accession>A0A2M7M3J5</accession>
<proteinExistence type="predicted"/>
<evidence type="ECO:0008006" key="5">
    <source>
        <dbReference type="Google" id="ProtNLM"/>
    </source>
</evidence>
<evidence type="ECO:0000259" key="2">
    <source>
        <dbReference type="Pfam" id="PF20921"/>
    </source>
</evidence>
<organism evidence="3 4">
    <name type="scientific">bacterium (Candidatus Ratteibacteria) CG_4_10_14_3_um_filter_41_18</name>
    <dbReference type="NCBI Taxonomy" id="2014287"/>
    <lineage>
        <taxon>Bacteria</taxon>
        <taxon>Candidatus Ratteibacteria</taxon>
    </lineage>
</organism>
<gene>
    <name evidence="3" type="ORF">COZ37_03545</name>
</gene>
<dbReference type="AlphaFoldDB" id="A0A2M7M3J5"/>
<dbReference type="EMBL" id="PFJK01000164">
    <property type="protein sequence ID" value="PIX77272.1"/>
    <property type="molecule type" value="Genomic_DNA"/>
</dbReference>
<dbReference type="Proteomes" id="UP000229703">
    <property type="component" value="Unassembled WGS sequence"/>
</dbReference>
<dbReference type="InterPro" id="IPR048496">
    <property type="entry name" value="DUF1846_N"/>
</dbReference>
<sequence>LKAQTAAILKRVKKFKSKLYLEFGGKICYDFHASRVLPGYDPNTKIFLLQQLKDKIEIIFCVSAKDIEQGKIRGDFNLSYESMTIKTINDLRRFSLQVNAVIINRFSGEKQALKLKKYLENQKIKAYLQAEIQGYPADIDKILSREGYGKNPYIKTEKSIVIVAGAGPGSGKMSTCLSQIFYDFKQNKKSGFAKFETFPIWNLPLEHPVNFAYEAATADIGDKNMIDPYHLKTYNKIVINYNRDIENFAIMKKIIEKVSGLTYKSPTDMGVSMTKEGIIDDNIVKEAAKQEIIRRYFRYKREFLLGLIEKDTIERVEKIMQKLNLKEEDRKVVPEARKAAAESKRKAIRKKDKIDFYCGAALQINGIIEQGKNSSLLHAESAAIINVIKKLSKIPEKIDLLPKQIIQNIARMKGNLKERTTSLSVEETLVALAIASTMNPATALCIKNLSKLDGTDMHTTHMPSQGDEEGIRELGINLTTDALMLNELYFRR</sequence>
<evidence type="ECO:0000313" key="4">
    <source>
        <dbReference type="Proteomes" id="UP000229703"/>
    </source>
</evidence>
<evidence type="ECO:0000259" key="1">
    <source>
        <dbReference type="Pfam" id="PF08903"/>
    </source>
</evidence>
<dbReference type="Gene3D" id="1.20.1570.10">
    <property type="entry name" value="dip2346 domain like"/>
    <property type="match status" value="1"/>
</dbReference>
<reference evidence="4" key="1">
    <citation type="submission" date="2017-09" db="EMBL/GenBank/DDBJ databases">
        <title>Depth-based differentiation of microbial function through sediment-hosted aquifers and enrichment of novel symbionts in the deep terrestrial subsurface.</title>
        <authorList>
            <person name="Probst A.J."/>
            <person name="Ladd B."/>
            <person name="Jarett J.K."/>
            <person name="Geller-Mcgrath D.E."/>
            <person name="Sieber C.M.K."/>
            <person name="Emerson J.B."/>
            <person name="Anantharaman K."/>
            <person name="Thomas B.C."/>
            <person name="Malmstrom R."/>
            <person name="Stieglmeier M."/>
            <person name="Klingl A."/>
            <person name="Woyke T."/>
            <person name="Ryan C.M."/>
            <person name="Banfield J.F."/>
        </authorList>
    </citation>
    <scope>NUCLEOTIDE SEQUENCE [LARGE SCALE GENOMIC DNA]</scope>
</reference>
<name>A0A2M7M3J5_9BACT</name>
<feature type="non-terminal residue" evidence="3">
    <location>
        <position position="1"/>
    </location>
</feature>
<evidence type="ECO:0000313" key="3">
    <source>
        <dbReference type="EMBL" id="PIX77272.1"/>
    </source>
</evidence>
<feature type="domain" description="DUF1846" evidence="1">
    <location>
        <begin position="1"/>
        <end position="323"/>
    </location>
</feature>
<comment type="caution">
    <text evidence="3">The sequence shown here is derived from an EMBL/GenBank/DDBJ whole genome shotgun (WGS) entry which is preliminary data.</text>
</comment>
<dbReference type="Gene3D" id="3.10.630.10">
    <property type="entry name" value="dip2346 domain like"/>
    <property type="match status" value="1"/>
</dbReference>
<dbReference type="Pfam" id="PF08903">
    <property type="entry name" value="DUF1846"/>
    <property type="match status" value="1"/>
</dbReference>
<protein>
    <recommendedName>
        <fullName evidence="5">DUF1846 domain-containing protein</fullName>
    </recommendedName>
</protein>
<feature type="domain" description="DUF1846" evidence="2">
    <location>
        <begin position="328"/>
        <end position="483"/>
    </location>
</feature>
<dbReference type="InterPro" id="IPR048441">
    <property type="entry name" value="DUF1846_C"/>
</dbReference>